<dbReference type="SUPFAM" id="SSF53850">
    <property type="entry name" value="Periplasmic binding protein-like II"/>
    <property type="match status" value="1"/>
</dbReference>
<proteinExistence type="inferred from homology"/>
<gene>
    <name evidence="2" type="ORF">RPMA_14000</name>
</gene>
<dbReference type="CDD" id="cd07012">
    <property type="entry name" value="PBP2_Bug_TTT"/>
    <property type="match status" value="1"/>
</dbReference>
<evidence type="ECO:0000313" key="3">
    <source>
        <dbReference type="Proteomes" id="UP000682843"/>
    </source>
</evidence>
<dbReference type="Pfam" id="PF03401">
    <property type="entry name" value="TctC"/>
    <property type="match status" value="1"/>
</dbReference>
<dbReference type="Proteomes" id="UP000682843">
    <property type="component" value="Chromosome"/>
</dbReference>
<sequence>MKCLVSRNCAIRICAVTACSAFSLSCEHGKRCAVSNTQDDLTIRRTTMTTTALLTRRRLMTASAGAAALLCAPSLVRANSWPTKPIRILAGFAAGGQTDQFSRAYGDYISREVGQTVVVENKTGAGGALAAVELKRSAPDGHTLMITNTTTFMLNPVLMKDIRYDPLKDFAMISMMPSGSVPLFVSEKVPAKTLAEFIDYAKKSGKVNIGTYAAGSYAHIVVAELNKQYGLKMEAIHYRGEAPMFADLAGQAIDAGIGTYVSAMPLLDAGKIKTIATSRRRIPSLPDVATFKEQGMTSRATELMTFQGCVAPTGTPQEIVTKLSELMVAAGKTDRIQEMLKKQGIDEAAMTVAASQKIYKEEAPVWAELAGSLGPVAQ</sequence>
<dbReference type="PROSITE" id="PS51257">
    <property type="entry name" value="PROKAR_LIPOPROTEIN"/>
    <property type="match status" value="1"/>
</dbReference>
<evidence type="ECO:0000256" key="1">
    <source>
        <dbReference type="ARBA" id="ARBA00006987"/>
    </source>
</evidence>
<dbReference type="InterPro" id="IPR042100">
    <property type="entry name" value="Bug_dom1"/>
</dbReference>
<accession>A0ABX8ADD1</accession>
<name>A0ABX8ADD1_9BRAD</name>
<dbReference type="InterPro" id="IPR005064">
    <property type="entry name" value="BUG"/>
</dbReference>
<dbReference type="EMBL" id="CP036498">
    <property type="protein sequence ID" value="QUS39830.1"/>
    <property type="molecule type" value="Genomic_DNA"/>
</dbReference>
<comment type="similarity">
    <text evidence="1">Belongs to the UPF0065 (bug) family.</text>
</comment>
<reference evidence="2 3" key="1">
    <citation type="submission" date="2019-02" db="EMBL/GenBank/DDBJ databases">
        <title>Emended description of the genus Rhodopseudomonas and description of Rhodopseudomonas albus sp. nov., a non-phototrophic, heavy-metal-tolerant bacterium isolated from garden soil.</title>
        <authorList>
            <person name="Bao Z."/>
            <person name="Cao W.W."/>
            <person name="Sato Y."/>
            <person name="Nishizawa T."/>
            <person name="Zhao J."/>
            <person name="Guo Y."/>
            <person name="Ohta H."/>
        </authorList>
    </citation>
    <scope>NUCLEOTIDE SEQUENCE [LARGE SCALE GENOMIC DNA]</scope>
    <source>
        <strain evidence="2 3">SK50-23</strain>
    </source>
</reference>
<dbReference type="PANTHER" id="PTHR42928:SF5">
    <property type="entry name" value="BLR1237 PROTEIN"/>
    <property type="match status" value="1"/>
</dbReference>
<dbReference type="Gene3D" id="3.40.190.150">
    <property type="entry name" value="Bordetella uptake gene, domain 1"/>
    <property type="match status" value="1"/>
</dbReference>
<keyword evidence="3" id="KW-1185">Reference proteome</keyword>
<organism evidence="2 3">
    <name type="scientific">Tardiphaga alba</name>
    <dbReference type="NCBI Taxonomy" id="340268"/>
    <lineage>
        <taxon>Bacteria</taxon>
        <taxon>Pseudomonadati</taxon>
        <taxon>Pseudomonadota</taxon>
        <taxon>Alphaproteobacteria</taxon>
        <taxon>Hyphomicrobiales</taxon>
        <taxon>Nitrobacteraceae</taxon>
        <taxon>Tardiphaga</taxon>
    </lineage>
</organism>
<protein>
    <submittedName>
        <fullName evidence="2">Tripartite tricarboxylate transporter substrate binding protein</fullName>
    </submittedName>
</protein>
<dbReference type="PANTHER" id="PTHR42928">
    <property type="entry name" value="TRICARBOXYLATE-BINDING PROTEIN"/>
    <property type="match status" value="1"/>
</dbReference>
<evidence type="ECO:0000313" key="2">
    <source>
        <dbReference type="EMBL" id="QUS39830.1"/>
    </source>
</evidence>
<dbReference type="Gene3D" id="3.40.190.10">
    <property type="entry name" value="Periplasmic binding protein-like II"/>
    <property type="match status" value="1"/>
</dbReference>